<proteinExistence type="predicted"/>
<gene>
    <name evidence="1" type="ORF">PPERSA_07002</name>
</gene>
<evidence type="ECO:0000313" key="1">
    <source>
        <dbReference type="EMBL" id="KRX07387.1"/>
    </source>
</evidence>
<evidence type="ECO:0000313" key="2">
    <source>
        <dbReference type="Proteomes" id="UP000054937"/>
    </source>
</evidence>
<protein>
    <submittedName>
        <fullName evidence="1">Uncharacterized protein</fullName>
    </submittedName>
</protein>
<dbReference type="InParanoid" id="A0A0V0QYN8"/>
<accession>A0A0V0QYN8</accession>
<dbReference type="AlphaFoldDB" id="A0A0V0QYN8"/>
<name>A0A0V0QYN8_PSEPJ</name>
<reference evidence="1 2" key="1">
    <citation type="journal article" date="2015" name="Sci. Rep.">
        <title>Genome of the facultative scuticociliatosis pathogen Pseudocohnilembus persalinus provides insight into its virulence through horizontal gene transfer.</title>
        <authorList>
            <person name="Xiong J."/>
            <person name="Wang G."/>
            <person name="Cheng J."/>
            <person name="Tian M."/>
            <person name="Pan X."/>
            <person name="Warren A."/>
            <person name="Jiang C."/>
            <person name="Yuan D."/>
            <person name="Miao W."/>
        </authorList>
    </citation>
    <scope>NUCLEOTIDE SEQUENCE [LARGE SCALE GENOMIC DNA]</scope>
    <source>
        <strain evidence="1">36N120E</strain>
    </source>
</reference>
<sequence>MHRKQLNIIRETIEDTKIIFTNRLLFDQSDNNFIKYLLQEQKELQKDKMLLDMNDLFQKSFDNFTYDKQIFALQNGLFYMGVLIRFTNQLEQFLNGFTSSSDPDKNSNYWQSEINSDLQLDTEQYHLIESSKLQ</sequence>
<dbReference type="Proteomes" id="UP000054937">
    <property type="component" value="Unassembled WGS sequence"/>
</dbReference>
<dbReference type="EMBL" id="LDAU01000084">
    <property type="protein sequence ID" value="KRX07387.1"/>
    <property type="molecule type" value="Genomic_DNA"/>
</dbReference>
<comment type="caution">
    <text evidence="1">The sequence shown here is derived from an EMBL/GenBank/DDBJ whole genome shotgun (WGS) entry which is preliminary data.</text>
</comment>
<organism evidence="1 2">
    <name type="scientific">Pseudocohnilembus persalinus</name>
    <name type="common">Ciliate</name>
    <dbReference type="NCBI Taxonomy" id="266149"/>
    <lineage>
        <taxon>Eukaryota</taxon>
        <taxon>Sar</taxon>
        <taxon>Alveolata</taxon>
        <taxon>Ciliophora</taxon>
        <taxon>Intramacronucleata</taxon>
        <taxon>Oligohymenophorea</taxon>
        <taxon>Scuticociliatia</taxon>
        <taxon>Philasterida</taxon>
        <taxon>Pseudocohnilembidae</taxon>
        <taxon>Pseudocohnilembus</taxon>
    </lineage>
</organism>
<keyword evidence="2" id="KW-1185">Reference proteome</keyword>